<dbReference type="Proteomes" id="UP000887579">
    <property type="component" value="Unplaced"/>
</dbReference>
<reference evidence="2" key="1">
    <citation type="submission" date="2022-11" db="UniProtKB">
        <authorList>
            <consortium name="WormBaseParasite"/>
        </authorList>
    </citation>
    <scope>IDENTIFICATION</scope>
</reference>
<protein>
    <submittedName>
        <fullName evidence="2">Uncharacterized protein</fullName>
    </submittedName>
</protein>
<dbReference type="WBParaSite" id="ES5_v2.g11520.t1">
    <property type="protein sequence ID" value="ES5_v2.g11520.t1"/>
    <property type="gene ID" value="ES5_v2.g11520"/>
</dbReference>
<proteinExistence type="predicted"/>
<evidence type="ECO:0000313" key="2">
    <source>
        <dbReference type="WBParaSite" id="ES5_v2.g11520.t1"/>
    </source>
</evidence>
<organism evidence="1 2">
    <name type="scientific">Panagrolaimus sp. ES5</name>
    <dbReference type="NCBI Taxonomy" id="591445"/>
    <lineage>
        <taxon>Eukaryota</taxon>
        <taxon>Metazoa</taxon>
        <taxon>Ecdysozoa</taxon>
        <taxon>Nematoda</taxon>
        <taxon>Chromadorea</taxon>
        <taxon>Rhabditida</taxon>
        <taxon>Tylenchina</taxon>
        <taxon>Panagrolaimomorpha</taxon>
        <taxon>Panagrolaimoidea</taxon>
        <taxon>Panagrolaimidae</taxon>
        <taxon>Panagrolaimus</taxon>
    </lineage>
</organism>
<evidence type="ECO:0000313" key="1">
    <source>
        <dbReference type="Proteomes" id="UP000887579"/>
    </source>
</evidence>
<name>A0AC34F3R7_9BILA</name>
<sequence>MPISSSTIIAEDNLSFASTKSAESVAVSNNVFNAVGEDDKSLTDPESDNTKIASKNPPPPFAAYQAITLQNPEIRKLFIMLREILKI</sequence>
<accession>A0AC34F3R7</accession>